<evidence type="ECO:0000313" key="2">
    <source>
        <dbReference type="Proteomes" id="UP001060215"/>
    </source>
</evidence>
<protein>
    <submittedName>
        <fullName evidence="1">Uncharacterized protein</fullName>
    </submittedName>
</protein>
<reference evidence="1 2" key="1">
    <citation type="journal article" date="2022" name="Plant J.">
        <title>Chromosome-level genome of Camellia lanceoleosa provides a valuable resource for understanding genome evolution and self-incompatibility.</title>
        <authorList>
            <person name="Gong W."/>
            <person name="Xiao S."/>
            <person name="Wang L."/>
            <person name="Liao Z."/>
            <person name="Chang Y."/>
            <person name="Mo W."/>
            <person name="Hu G."/>
            <person name="Li W."/>
            <person name="Zhao G."/>
            <person name="Zhu H."/>
            <person name="Hu X."/>
            <person name="Ji K."/>
            <person name="Xiang X."/>
            <person name="Song Q."/>
            <person name="Yuan D."/>
            <person name="Jin S."/>
            <person name="Zhang L."/>
        </authorList>
    </citation>
    <scope>NUCLEOTIDE SEQUENCE [LARGE SCALE GENOMIC DNA]</scope>
    <source>
        <strain evidence="1">SQ_2022a</strain>
    </source>
</reference>
<organism evidence="1 2">
    <name type="scientific">Camellia lanceoleosa</name>
    <dbReference type="NCBI Taxonomy" id="1840588"/>
    <lineage>
        <taxon>Eukaryota</taxon>
        <taxon>Viridiplantae</taxon>
        <taxon>Streptophyta</taxon>
        <taxon>Embryophyta</taxon>
        <taxon>Tracheophyta</taxon>
        <taxon>Spermatophyta</taxon>
        <taxon>Magnoliopsida</taxon>
        <taxon>eudicotyledons</taxon>
        <taxon>Gunneridae</taxon>
        <taxon>Pentapetalae</taxon>
        <taxon>asterids</taxon>
        <taxon>Ericales</taxon>
        <taxon>Theaceae</taxon>
        <taxon>Camellia</taxon>
    </lineage>
</organism>
<name>A0ACC0GXK7_9ERIC</name>
<dbReference type="EMBL" id="CM045766">
    <property type="protein sequence ID" value="KAI8005040.1"/>
    <property type="molecule type" value="Genomic_DNA"/>
</dbReference>
<gene>
    <name evidence="1" type="ORF">LOK49_LG08G02770</name>
</gene>
<sequence>MVVTSTGDGGVQAVTRPDYDRKSELKAFDDSKAGVKGLLDAGVTNIPKIFVNGHDQRRSDDQLGSGNSKFSIPVIDFEGINTDSGLRREIVEKILDSCANWGFFQVINHGIPVSVMDGMIDGLQRFHEQDIEVRKQYYFRDGKVRRFLYYSNFDLFEAPMANWRDTMSCFMAPHSPDPEELPAVCRDIMFEYTRQAMKLGCTISELLSEALGLNPNHLKEMGCVEGILHLGHYYPACPEPDLTLGASSHTDSTFLTILLQNQIGGLQVLHQNQWVDVTSTPGALMVNIGDLLQLISNDKFKSVEHRVLAKPVGPRVSVACFFRTNGDTKITSRLYGPIKELLSEENPPIYRETTLKDYLKHYYAKGLDGVPSLPHFKL</sequence>
<dbReference type="Proteomes" id="UP001060215">
    <property type="component" value="Chromosome 9"/>
</dbReference>
<accession>A0ACC0GXK7</accession>
<proteinExistence type="predicted"/>
<evidence type="ECO:0000313" key="1">
    <source>
        <dbReference type="EMBL" id="KAI8005040.1"/>
    </source>
</evidence>
<comment type="caution">
    <text evidence="1">The sequence shown here is derived from an EMBL/GenBank/DDBJ whole genome shotgun (WGS) entry which is preliminary data.</text>
</comment>
<keyword evidence="2" id="KW-1185">Reference proteome</keyword>